<dbReference type="Pfam" id="PF00069">
    <property type="entry name" value="Pkinase"/>
    <property type="match status" value="1"/>
</dbReference>
<reference evidence="11 12" key="1">
    <citation type="submission" date="2019-06" db="EMBL/GenBank/DDBJ databases">
        <title>Draft genome sequence of the filamentous fungus Phialemoniopsis curvata isolated from diesel fuel.</title>
        <authorList>
            <person name="Varaljay V.A."/>
            <person name="Lyon W.J."/>
            <person name="Crouch A.L."/>
            <person name="Drake C.E."/>
            <person name="Hollomon J.M."/>
            <person name="Nadeau L.J."/>
            <person name="Nunn H.S."/>
            <person name="Stevenson B.S."/>
            <person name="Bojanowski C.L."/>
            <person name="Crookes-Goodson W.J."/>
        </authorList>
    </citation>
    <scope>NUCLEOTIDE SEQUENCE [LARGE SCALE GENOMIC DNA]</scope>
    <source>
        <strain evidence="11 12">D216</strain>
    </source>
</reference>
<dbReference type="AlphaFoldDB" id="A0A507ATR0"/>
<evidence type="ECO:0000259" key="10">
    <source>
        <dbReference type="PROSITE" id="PS50011"/>
    </source>
</evidence>
<name>A0A507ATR0_9PEZI</name>
<dbReference type="SUPFAM" id="SSF56112">
    <property type="entry name" value="Protein kinase-like (PK-like)"/>
    <property type="match status" value="1"/>
</dbReference>
<accession>A0A507ATR0</accession>
<keyword evidence="12" id="KW-1185">Reference proteome</keyword>
<evidence type="ECO:0000256" key="4">
    <source>
        <dbReference type="ARBA" id="ARBA00013948"/>
    </source>
</evidence>
<evidence type="ECO:0000256" key="9">
    <source>
        <dbReference type="ARBA" id="ARBA00048679"/>
    </source>
</evidence>
<dbReference type="Gene3D" id="1.10.510.10">
    <property type="entry name" value="Transferase(Phosphotransferase) domain 1"/>
    <property type="match status" value="1"/>
</dbReference>
<comment type="catalytic activity">
    <reaction evidence="9">
        <text>L-seryl-[protein] + ATP = O-phospho-L-seryl-[protein] + ADP + H(+)</text>
        <dbReference type="Rhea" id="RHEA:17989"/>
        <dbReference type="Rhea" id="RHEA-COMP:9863"/>
        <dbReference type="Rhea" id="RHEA-COMP:11604"/>
        <dbReference type="ChEBI" id="CHEBI:15378"/>
        <dbReference type="ChEBI" id="CHEBI:29999"/>
        <dbReference type="ChEBI" id="CHEBI:30616"/>
        <dbReference type="ChEBI" id="CHEBI:83421"/>
        <dbReference type="ChEBI" id="CHEBI:456216"/>
        <dbReference type="EC" id="2.7.11.1"/>
    </reaction>
</comment>
<dbReference type="PROSITE" id="PS00109">
    <property type="entry name" value="PROTEIN_KINASE_TYR"/>
    <property type="match status" value="1"/>
</dbReference>
<comment type="subunit">
    <text evidence="2">Component of the EKC/KEOPS complex composed of at least BUD32, CGI121, GON7, KAE1 and PCC1; the whole complex dimerizes.</text>
</comment>
<dbReference type="GO" id="GO:0007165">
    <property type="term" value="P:signal transduction"/>
    <property type="evidence" value="ECO:0007669"/>
    <property type="project" value="TreeGrafter"/>
</dbReference>
<dbReference type="InterPro" id="IPR050167">
    <property type="entry name" value="Ser_Thr_protein_kinase"/>
</dbReference>
<dbReference type="STRING" id="1093900.A0A507ATR0"/>
<dbReference type="OrthoDB" id="1668230at2759"/>
<evidence type="ECO:0000256" key="6">
    <source>
        <dbReference type="ARBA" id="ARBA00030980"/>
    </source>
</evidence>
<feature type="domain" description="Protein kinase" evidence="10">
    <location>
        <begin position="1"/>
        <end position="259"/>
    </location>
</feature>
<evidence type="ECO:0000256" key="5">
    <source>
        <dbReference type="ARBA" id="ARBA00019973"/>
    </source>
</evidence>
<evidence type="ECO:0000256" key="8">
    <source>
        <dbReference type="ARBA" id="ARBA00047899"/>
    </source>
</evidence>
<dbReference type="EC" id="2.7.11.1" evidence="3"/>
<evidence type="ECO:0000313" key="11">
    <source>
        <dbReference type="EMBL" id="TPX07600.1"/>
    </source>
</evidence>
<protein>
    <recommendedName>
        <fullName evidence="5">EKC/KEOPS complex subunit BUD32</fullName>
        <ecNumber evidence="3">2.7.11.1</ecNumber>
    </recommendedName>
    <alternativeName>
        <fullName evidence="6 7">Atypical Serine/threonine protein kinase BUD32</fullName>
    </alternativeName>
    <alternativeName>
        <fullName evidence="4">EKC/KEOPS complex subunit bud32</fullName>
    </alternativeName>
</protein>
<evidence type="ECO:0000256" key="2">
    <source>
        <dbReference type="ARBA" id="ARBA00011534"/>
    </source>
</evidence>
<dbReference type="InParanoid" id="A0A507ATR0"/>
<comment type="catalytic activity">
    <reaction evidence="8">
        <text>L-threonyl-[protein] + ATP = O-phospho-L-threonyl-[protein] + ADP + H(+)</text>
        <dbReference type="Rhea" id="RHEA:46608"/>
        <dbReference type="Rhea" id="RHEA-COMP:11060"/>
        <dbReference type="Rhea" id="RHEA-COMP:11605"/>
        <dbReference type="ChEBI" id="CHEBI:15378"/>
        <dbReference type="ChEBI" id="CHEBI:30013"/>
        <dbReference type="ChEBI" id="CHEBI:30616"/>
        <dbReference type="ChEBI" id="CHEBI:61977"/>
        <dbReference type="ChEBI" id="CHEBI:456216"/>
        <dbReference type="EC" id="2.7.11.1"/>
    </reaction>
</comment>
<dbReference type="InterPro" id="IPR000719">
    <property type="entry name" value="Prot_kinase_dom"/>
</dbReference>
<evidence type="ECO:0000313" key="12">
    <source>
        <dbReference type="Proteomes" id="UP000319257"/>
    </source>
</evidence>
<evidence type="ECO:0000256" key="7">
    <source>
        <dbReference type="ARBA" id="ARBA00033194"/>
    </source>
</evidence>
<dbReference type="InterPro" id="IPR011009">
    <property type="entry name" value="Kinase-like_dom_sf"/>
</dbReference>
<gene>
    <name evidence="11" type="ORF">E0L32_010699</name>
</gene>
<evidence type="ECO:0000256" key="1">
    <source>
        <dbReference type="ARBA" id="ARBA00003747"/>
    </source>
</evidence>
<dbReference type="GO" id="GO:0005737">
    <property type="term" value="C:cytoplasm"/>
    <property type="evidence" value="ECO:0007669"/>
    <property type="project" value="TreeGrafter"/>
</dbReference>
<dbReference type="GO" id="GO:0004674">
    <property type="term" value="F:protein serine/threonine kinase activity"/>
    <property type="evidence" value="ECO:0007669"/>
    <property type="project" value="UniProtKB-EC"/>
</dbReference>
<dbReference type="GO" id="GO:0005524">
    <property type="term" value="F:ATP binding"/>
    <property type="evidence" value="ECO:0007669"/>
    <property type="project" value="InterPro"/>
</dbReference>
<comment type="function">
    <text evidence="1">Component of the EKC/KEOPS complex that is required for the formation of a threonylcarbamoyl group on adenosine at position 37 (t(6)A37) in tRNAs that read codons beginning with adenine. The complex is probably involved in the transfer of the threonylcarbamoyl moiety of threonylcarbamoyl-AMP (TC-AMP) to the N6 group of A37. BUD32 has ATPase activity in the context of the EKC/KEOPS complex and likely plays a supporting role to the catalytic subunit KAE1. The EKC/KEOPS complex also promotes both telomere uncapping and telomere elongation. The complex is required for efficient recruitment of transcriptional coactivators.</text>
</comment>
<dbReference type="GeneID" id="41978146"/>
<proteinExistence type="predicted"/>
<dbReference type="PROSITE" id="PS50011">
    <property type="entry name" value="PROTEIN_KINASE_DOM"/>
    <property type="match status" value="1"/>
</dbReference>
<dbReference type="EMBL" id="SKBQ01000089">
    <property type="protein sequence ID" value="TPX07600.1"/>
    <property type="molecule type" value="Genomic_DNA"/>
</dbReference>
<sequence>MWWSIIGLGGSCFVTSTDKKTALKSHQVWAGGELRALCQHDSEAVLRCRGLEEVHPGVHALRLEYAPLGDVRSFVRGRGGGAAAPRPEEGVRLRMALDVALGLSHVHERGVQHCDLTCRNLFLFDDYRLKIGDFGGSLIRGRDEFESVIFEESSYELPLRGRDFYGRPARKRELFALGSAIYELMAWAPPYDGLEDDEIETKYAMEAFPPLEGMTAGHIIHMCWDESYESSEDVVDALKETIASRHEVKPVHGAQQVTLT</sequence>
<organism evidence="11 12">
    <name type="scientific">Thyridium curvatum</name>
    <dbReference type="NCBI Taxonomy" id="1093900"/>
    <lineage>
        <taxon>Eukaryota</taxon>
        <taxon>Fungi</taxon>
        <taxon>Dikarya</taxon>
        <taxon>Ascomycota</taxon>
        <taxon>Pezizomycotina</taxon>
        <taxon>Sordariomycetes</taxon>
        <taxon>Sordariomycetidae</taxon>
        <taxon>Thyridiales</taxon>
        <taxon>Thyridiaceae</taxon>
        <taxon>Thyridium</taxon>
    </lineage>
</organism>
<comment type="caution">
    <text evidence="11">The sequence shown here is derived from an EMBL/GenBank/DDBJ whole genome shotgun (WGS) entry which is preliminary data.</text>
</comment>
<dbReference type="Proteomes" id="UP000319257">
    <property type="component" value="Unassembled WGS sequence"/>
</dbReference>
<dbReference type="PANTHER" id="PTHR23257">
    <property type="entry name" value="SERINE-THREONINE PROTEIN KINASE"/>
    <property type="match status" value="1"/>
</dbReference>
<dbReference type="RefSeq" id="XP_030989311.1">
    <property type="nucleotide sequence ID" value="XM_031133346.1"/>
</dbReference>
<evidence type="ECO:0000256" key="3">
    <source>
        <dbReference type="ARBA" id="ARBA00012513"/>
    </source>
</evidence>
<dbReference type="InterPro" id="IPR008266">
    <property type="entry name" value="Tyr_kinase_AS"/>
</dbReference>